<comment type="caution">
    <text evidence="1">The sequence shown here is derived from an EMBL/GenBank/DDBJ whole genome shotgun (WGS) entry which is preliminary data.</text>
</comment>
<organism evidence="1 2">
    <name type="scientific">Duganella lactea</name>
    <dbReference type="NCBI Taxonomy" id="2692173"/>
    <lineage>
        <taxon>Bacteria</taxon>
        <taxon>Pseudomonadati</taxon>
        <taxon>Pseudomonadota</taxon>
        <taxon>Betaproteobacteria</taxon>
        <taxon>Burkholderiales</taxon>
        <taxon>Oxalobacteraceae</taxon>
        <taxon>Telluria group</taxon>
        <taxon>Duganella</taxon>
    </lineage>
</organism>
<dbReference type="Proteomes" id="UP000474565">
    <property type="component" value="Unassembled WGS sequence"/>
</dbReference>
<dbReference type="EMBL" id="WWCP01000048">
    <property type="protein sequence ID" value="MYM85090.1"/>
    <property type="molecule type" value="Genomic_DNA"/>
</dbReference>
<evidence type="ECO:0000313" key="2">
    <source>
        <dbReference type="Proteomes" id="UP000474565"/>
    </source>
</evidence>
<accession>A0A6L8MSN9</accession>
<proteinExistence type="predicted"/>
<gene>
    <name evidence="1" type="ORF">GTP44_24485</name>
</gene>
<reference evidence="1 2" key="1">
    <citation type="submission" date="2019-12" db="EMBL/GenBank/DDBJ databases">
        <title>Novel species isolated from a subtropical stream in China.</title>
        <authorList>
            <person name="Lu H."/>
        </authorList>
    </citation>
    <scope>NUCLEOTIDE SEQUENCE [LARGE SCALE GENOMIC DNA]</scope>
    <source>
        <strain evidence="1 2">FT50W</strain>
    </source>
</reference>
<protein>
    <submittedName>
        <fullName evidence="1">Uncharacterized protein</fullName>
    </submittedName>
</protein>
<dbReference type="AlphaFoldDB" id="A0A6L8MSN9"/>
<sequence length="251" mass="28011">MTNQADVTTGAIQRPSSLANVFRGLHTQCSGAVDASLEGLNEGVLGDSYVFANDLEAWRDAISGSPEASLLGTAATEYVVAMLNICQGQYRNGFKGLRLVLELCLQSSYLSANLLIREEWIRGERDTVWATLVDEENGPLSLRFCRAFFPELESHTGHFRQLARTIYRELSECIHGNVPNHIPLPSKLDFSQETFDLWNRKAKVVRLVIHFAFSVRYVRTLPAQKRTGIDAILIEQLGHISAIRTECSTNV</sequence>
<name>A0A6L8MSN9_9BURK</name>
<dbReference type="RefSeq" id="WP_161021466.1">
    <property type="nucleotide sequence ID" value="NZ_WWCP01000048.1"/>
</dbReference>
<evidence type="ECO:0000313" key="1">
    <source>
        <dbReference type="EMBL" id="MYM85090.1"/>
    </source>
</evidence>